<organism evidence="1 2">
    <name type="scientific">Petromyzon marinus</name>
    <name type="common">Sea lamprey</name>
    <dbReference type="NCBI Taxonomy" id="7757"/>
    <lineage>
        <taxon>Eukaryota</taxon>
        <taxon>Metazoa</taxon>
        <taxon>Chordata</taxon>
        <taxon>Craniata</taxon>
        <taxon>Vertebrata</taxon>
        <taxon>Cyclostomata</taxon>
        <taxon>Hyperoartia</taxon>
        <taxon>Petromyzontiformes</taxon>
        <taxon>Petromyzontidae</taxon>
        <taxon>Petromyzon</taxon>
    </lineage>
</organism>
<gene>
    <name evidence="2" type="primary">LOC116944341</name>
</gene>
<proteinExistence type="predicted"/>
<reference evidence="2" key="1">
    <citation type="submission" date="2025-08" db="UniProtKB">
        <authorList>
            <consortium name="RefSeq"/>
        </authorList>
    </citation>
    <scope>IDENTIFICATION</scope>
    <source>
        <tissue evidence="2">Sperm</tissue>
    </source>
</reference>
<accession>A0AAJ7T9G7</accession>
<sequence>SQEYNPYRVEEIVLKRRSGGVRTSAADSAAGAVGAAGAGVVAAPGVDLSRPHRQELCCRCRGRRLSCDHTFSFKYLV</sequence>
<dbReference type="GO" id="GO:0006412">
    <property type="term" value="P:translation"/>
    <property type="evidence" value="ECO:0007669"/>
    <property type="project" value="TreeGrafter"/>
</dbReference>
<protein>
    <submittedName>
        <fullName evidence="2">Zygote arrest protein 1-like</fullName>
    </submittedName>
</protein>
<dbReference type="PANTHER" id="PTHR31054">
    <property type="entry name" value="ZYGOTE ARREST PROTEIN 1-LIKE ISOFORM X1"/>
    <property type="match status" value="1"/>
</dbReference>
<keyword evidence="1" id="KW-1185">Reference proteome</keyword>
<evidence type="ECO:0000313" key="1">
    <source>
        <dbReference type="Proteomes" id="UP001318040"/>
    </source>
</evidence>
<evidence type="ECO:0000313" key="2">
    <source>
        <dbReference type="RefSeq" id="XP_032813793.1"/>
    </source>
</evidence>
<dbReference type="KEGG" id="pmrn:116944341"/>
<dbReference type="Proteomes" id="UP001318040">
    <property type="component" value="Chromosome 21"/>
</dbReference>
<dbReference type="AlphaFoldDB" id="A0AAJ7T9G7"/>
<dbReference type="InterPro" id="IPR026775">
    <property type="entry name" value="Zar1"/>
</dbReference>
<dbReference type="PANTHER" id="PTHR31054:SF3">
    <property type="entry name" value="ZYGOTE ARREST PROTEIN 1-LIKE"/>
    <property type="match status" value="1"/>
</dbReference>
<feature type="non-terminal residue" evidence="2">
    <location>
        <position position="1"/>
    </location>
</feature>
<dbReference type="RefSeq" id="XP_032813793.1">
    <property type="nucleotide sequence ID" value="XM_032957902.1"/>
</dbReference>
<name>A0AAJ7T9G7_PETMA</name>
<dbReference type="GO" id="GO:0005737">
    <property type="term" value="C:cytoplasm"/>
    <property type="evidence" value="ECO:0007669"/>
    <property type="project" value="TreeGrafter"/>
</dbReference>